<dbReference type="Proteomes" id="UP000267077">
    <property type="component" value="Unassembled WGS sequence"/>
</dbReference>
<protein>
    <submittedName>
        <fullName evidence="1">Nuclear transport factor 2 family protein</fullName>
    </submittedName>
</protein>
<organism evidence="1 2">
    <name type="scientific">Dyella dinghuensis</name>
    <dbReference type="NCBI Taxonomy" id="1920169"/>
    <lineage>
        <taxon>Bacteria</taxon>
        <taxon>Pseudomonadati</taxon>
        <taxon>Pseudomonadota</taxon>
        <taxon>Gammaproteobacteria</taxon>
        <taxon>Lysobacterales</taxon>
        <taxon>Rhodanobacteraceae</taxon>
        <taxon>Dyella</taxon>
    </lineage>
</organism>
<comment type="caution">
    <text evidence="1">The sequence shown here is derived from an EMBL/GenBank/DDBJ whole genome shotgun (WGS) entry which is preliminary data.</text>
</comment>
<dbReference type="InterPro" id="IPR039437">
    <property type="entry name" value="FrzH/put_lumazine-bd"/>
</dbReference>
<gene>
    <name evidence="1" type="ORF">EKH79_01225</name>
</gene>
<dbReference type="SUPFAM" id="SSF54427">
    <property type="entry name" value="NTF2-like"/>
    <property type="match status" value="1"/>
</dbReference>
<evidence type="ECO:0000313" key="2">
    <source>
        <dbReference type="Proteomes" id="UP000267077"/>
    </source>
</evidence>
<proteinExistence type="predicted"/>
<dbReference type="Pfam" id="PF12893">
    <property type="entry name" value="Lumazine_bd_2"/>
    <property type="match status" value="1"/>
</dbReference>
<sequence length="128" mass="14455">MRWQAESMHDDQAVLDLVSKYLRSVYEGNTHGLREVFHPNARVEDVVTGSFRSRSADQYIEAVGSRQSPLAAGETFTMAPRAIEVLGDMATVTAELHFLGNHFYNVLSLLRCEGRWLIMHKLFGSADR</sequence>
<dbReference type="InterPro" id="IPR032710">
    <property type="entry name" value="NTF2-like_dom_sf"/>
</dbReference>
<evidence type="ECO:0000313" key="1">
    <source>
        <dbReference type="EMBL" id="RUL66481.1"/>
    </source>
</evidence>
<reference evidence="1 2" key="1">
    <citation type="submission" date="2018-12" db="EMBL/GenBank/DDBJ databases">
        <title>Dyella dinghuensis sp. nov. DHOA06 and Dyella choica sp. nov. 4M-K27, isolated from forest soil.</title>
        <authorList>
            <person name="Qiu L.-H."/>
            <person name="Gao Z.-H."/>
        </authorList>
    </citation>
    <scope>NUCLEOTIDE SEQUENCE [LARGE SCALE GENOMIC DNA]</scope>
    <source>
        <strain evidence="1 2">DHOA06</strain>
    </source>
</reference>
<dbReference type="EMBL" id="RYZR01000002">
    <property type="protein sequence ID" value="RUL66481.1"/>
    <property type="molecule type" value="Genomic_DNA"/>
</dbReference>
<keyword evidence="2" id="KW-1185">Reference proteome</keyword>
<name>A0A432LWL4_9GAMM</name>
<dbReference type="Gene3D" id="3.10.450.50">
    <property type="match status" value="1"/>
</dbReference>
<dbReference type="AlphaFoldDB" id="A0A432LWL4"/>
<accession>A0A432LWL4</accession>